<dbReference type="GO" id="GO:0006355">
    <property type="term" value="P:regulation of DNA-templated transcription"/>
    <property type="evidence" value="ECO:0007669"/>
    <property type="project" value="InterPro"/>
</dbReference>
<sequence length="157" mass="18058">MVKVEKEKEKEDSYNSVELHLGVDASHSAPPEINHVITEAQRRELHHQVFIFNHLAYKLPPPHHRVQFPSNMSVSLCLVKSTVKGTCIEVEIVQESLWKHLKLTLLWHQNLVASHLPNQLQRHYLKFQIQTLLWPCNLVTHLPVLHQGASALTIALL</sequence>
<gene>
    <name evidence="4" type="ORF">V8G54_009683</name>
</gene>
<dbReference type="EMBL" id="CP144698">
    <property type="protein sequence ID" value="WVZ16701.1"/>
    <property type="molecule type" value="Genomic_DNA"/>
</dbReference>
<evidence type="ECO:0000313" key="5">
    <source>
        <dbReference type="Proteomes" id="UP001374535"/>
    </source>
</evidence>
<name>A0AAQ3NX70_VIGMU</name>
<dbReference type="GO" id="GO:0005634">
    <property type="term" value="C:nucleus"/>
    <property type="evidence" value="ECO:0007669"/>
    <property type="project" value="UniProtKB-SubCell"/>
</dbReference>
<dbReference type="GO" id="GO:0048731">
    <property type="term" value="P:system development"/>
    <property type="evidence" value="ECO:0007669"/>
    <property type="project" value="UniProtKB-ARBA"/>
</dbReference>
<accession>A0AAQ3NX70</accession>
<protein>
    <recommendedName>
        <fullName evidence="3">QLQ domain-containing protein</fullName>
    </recommendedName>
</protein>
<evidence type="ECO:0000313" key="4">
    <source>
        <dbReference type="EMBL" id="WVZ16701.1"/>
    </source>
</evidence>
<keyword evidence="2" id="KW-0539">Nucleus</keyword>
<dbReference type="GO" id="GO:0005524">
    <property type="term" value="F:ATP binding"/>
    <property type="evidence" value="ECO:0007669"/>
    <property type="project" value="InterPro"/>
</dbReference>
<reference evidence="4 5" key="1">
    <citation type="journal article" date="2023" name="Life. Sci Alliance">
        <title>Evolutionary insights into 3D genome organization and epigenetic landscape of Vigna mungo.</title>
        <authorList>
            <person name="Junaid A."/>
            <person name="Singh B."/>
            <person name="Bhatia S."/>
        </authorList>
    </citation>
    <scope>NUCLEOTIDE SEQUENCE [LARGE SCALE GENOMIC DNA]</scope>
    <source>
        <strain evidence="4">Urdbean</strain>
    </source>
</reference>
<dbReference type="InterPro" id="IPR014978">
    <property type="entry name" value="Gln-Leu-Gln_QLQ"/>
</dbReference>
<dbReference type="PROSITE" id="PS51666">
    <property type="entry name" value="QLQ"/>
    <property type="match status" value="1"/>
</dbReference>
<comment type="subcellular location">
    <subcellularLocation>
        <location evidence="1">Nucleus</location>
    </subcellularLocation>
</comment>
<evidence type="ECO:0000259" key="3">
    <source>
        <dbReference type="PROSITE" id="PS51666"/>
    </source>
</evidence>
<proteinExistence type="predicted"/>
<dbReference type="Proteomes" id="UP001374535">
    <property type="component" value="Chromosome 3"/>
</dbReference>
<dbReference type="AlphaFoldDB" id="A0AAQ3NX70"/>
<organism evidence="4 5">
    <name type="scientific">Vigna mungo</name>
    <name type="common">Black gram</name>
    <name type="synonym">Phaseolus mungo</name>
    <dbReference type="NCBI Taxonomy" id="3915"/>
    <lineage>
        <taxon>Eukaryota</taxon>
        <taxon>Viridiplantae</taxon>
        <taxon>Streptophyta</taxon>
        <taxon>Embryophyta</taxon>
        <taxon>Tracheophyta</taxon>
        <taxon>Spermatophyta</taxon>
        <taxon>Magnoliopsida</taxon>
        <taxon>eudicotyledons</taxon>
        <taxon>Gunneridae</taxon>
        <taxon>Pentapetalae</taxon>
        <taxon>rosids</taxon>
        <taxon>fabids</taxon>
        <taxon>Fabales</taxon>
        <taxon>Fabaceae</taxon>
        <taxon>Papilionoideae</taxon>
        <taxon>50 kb inversion clade</taxon>
        <taxon>NPAAA clade</taxon>
        <taxon>indigoferoid/millettioid clade</taxon>
        <taxon>Phaseoleae</taxon>
        <taxon>Vigna</taxon>
    </lineage>
</organism>
<evidence type="ECO:0000256" key="1">
    <source>
        <dbReference type="ARBA" id="ARBA00004123"/>
    </source>
</evidence>
<keyword evidence="5" id="KW-1185">Reference proteome</keyword>
<evidence type="ECO:0000256" key="2">
    <source>
        <dbReference type="ARBA" id="ARBA00023242"/>
    </source>
</evidence>
<feature type="domain" description="QLQ" evidence="3">
    <location>
        <begin position="36"/>
        <end position="71"/>
    </location>
</feature>